<feature type="domain" description="RNA polymerase sigma factor 70 region 4 type 2" evidence="7">
    <location>
        <begin position="102"/>
        <end position="151"/>
    </location>
</feature>
<dbReference type="GO" id="GO:0006352">
    <property type="term" value="P:DNA-templated transcription initiation"/>
    <property type="evidence" value="ECO:0007669"/>
    <property type="project" value="InterPro"/>
</dbReference>
<comment type="similarity">
    <text evidence="1">Belongs to the sigma-70 factor family. ECF subfamily.</text>
</comment>
<dbReference type="Pfam" id="PF08281">
    <property type="entry name" value="Sigma70_r4_2"/>
    <property type="match status" value="1"/>
</dbReference>
<dbReference type="InterPro" id="IPR036388">
    <property type="entry name" value="WH-like_DNA-bd_sf"/>
</dbReference>
<keyword evidence="2" id="KW-0805">Transcription regulation</keyword>
<dbReference type="NCBIfam" id="TIGR02937">
    <property type="entry name" value="sigma70-ECF"/>
    <property type="match status" value="1"/>
</dbReference>
<evidence type="ECO:0000256" key="3">
    <source>
        <dbReference type="ARBA" id="ARBA00023082"/>
    </source>
</evidence>
<reference evidence="8 9" key="1">
    <citation type="submission" date="2016-10" db="EMBL/GenBank/DDBJ databases">
        <authorList>
            <person name="de Groot N.N."/>
        </authorList>
    </citation>
    <scope>NUCLEOTIDE SEQUENCE [LARGE SCALE GENOMIC DNA]</scope>
    <source>
        <strain evidence="8 9">CGMCC 4.6858</strain>
    </source>
</reference>
<evidence type="ECO:0000256" key="1">
    <source>
        <dbReference type="ARBA" id="ARBA00010641"/>
    </source>
</evidence>
<dbReference type="PANTHER" id="PTHR43133">
    <property type="entry name" value="RNA POLYMERASE ECF-TYPE SIGMA FACTO"/>
    <property type="match status" value="1"/>
</dbReference>
<gene>
    <name evidence="8" type="ORF">SAMN05421872_113149</name>
</gene>
<evidence type="ECO:0000259" key="6">
    <source>
        <dbReference type="Pfam" id="PF04542"/>
    </source>
</evidence>
<evidence type="ECO:0000256" key="4">
    <source>
        <dbReference type="ARBA" id="ARBA00023125"/>
    </source>
</evidence>
<dbReference type="SUPFAM" id="SSF88946">
    <property type="entry name" value="Sigma2 domain of RNA polymerase sigma factors"/>
    <property type="match status" value="1"/>
</dbReference>
<dbReference type="AlphaFoldDB" id="A0A1G6ZHU1"/>
<name>A0A1G6ZHU1_9ACTN</name>
<dbReference type="InterPro" id="IPR013324">
    <property type="entry name" value="RNA_pol_sigma_r3/r4-like"/>
</dbReference>
<keyword evidence="3" id="KW-0731">Sigma factor</keyword>
<dbReference type="Proteomes" id="UP000199034">
    <property type="component" value="Unassembled WGS sequence"/>
</dbReference>
<organism evidence="8 9">
    <name type="scientific">Nocardioides lianchengensis</name>
    <dbReference type="NCBI Taxonomy" id="1045774"/>
    <lineage>
        <taxon>Bacteria</taxon>
        <taxon>Bacillati</taxon>
        <taxon>Actinomycetota</taxon>
        <taxon>Actinomycetes</taxon>
        <taxon>Propionibacteriales</taxon>
        <taxon>Nocardioidaceae</taxon>
        <taxon>Nocardioides</taxon>
    </lineage>
</organism>
<dbReference type="OrthoDB" id="3688906at2"/>
<dbReference type="CDD" id="cd06171">
    <property type="entry name" value="Sigma70_r4"/>
    <property type="match status" value="1"/>
</dbReference>
<dbReference type="Gene3D" id="1.10.10.10">
    <property type="entry name" value="Winged helix-like DNA-binding domain superfamily/Winged helix DNA-binding domain"/>
    <property type="match status" value="1"/>
</dbReference>
<evidence type="ECO:0000313" key="9">
    <source>
        <dbReference type="Proteomes" id="UP000199034"/>
    </source>
</evidence>
<dbReference type="SUPFAM" id="SSF88659">
    <property type="entry name" value="Sigma3 and sigma4 domains of RNA polymerase sigma factors"/>
    <property type="match status" value="1"/>
</dbReference>
<dbReference type="PANTHER" id="PTHR43133:SF50">
    <property type="entry name" value="ECF RNA POLYMERASE SIGMA FACTOR SIGM"/>
    <property type="match status" value="1"/>
</dbReference>
<dbReference type="InterPro" id="IPR013249">
    <property type="entry name" value="RNA_pol_sigma70_r4_t2"/>
</dbReference>
<dbReference type="EMBL" id="FMZM01000013">
    <property type="protein sequence ID" value="SDE01983.1"/>
    <property type="molecule type" value="Genomic_DNA"/>
</dbReference>
<evidence type="ECO:0000313" key="8">
    <source>
        <dbReference type="EMBL" id="SDE01983.1"/>
    </source>
</evidence>
<dbReference type="GO" id="GO:0016987">
    <property type="term" value="F:sigma factor activity"/>
    <property type="evidence" value="ECO:0007669"/>
    <property type="project" value="UniProtKB-KW"/>
</dbReference>
<keyword evidence="5" id="KW-0804">Transcription</keyword>
<evidence type="ECO:0000259" key="7">
    <source>
        <dbReference type="Pfam" id="PF08281"/>
    </source>
</evidence>
<dbReference type="STRING" id="1045774.SAMN05421872_113149"/>
<dbReference type="InterPro" id="IPR007627">
    <property type="entry name" value="RNA_pol_sigma70_r2"/>
</dbReference>
<protein>
    <submittedName>
        <fullName evidence="8">RNA polymerase sigma-70 factor, sigma-E family</fullName>
    </submittedName>
</protein>
<evidence type="ECO:0000256" key="5">
    <source>
        <dbReference type="ARBA" id="ARBA00023163"/>
    </source>
</evidence>
<dbReference type="Gene3D" id="1.10.1740.10">
    <property type="match status" value="1"/>
</dbReference>
<proteinExistence type="inferred from homology"/>
<keyword evidence="4" id="KW-0238">DNA-binding</keyword>
<sequence>MTRRERREREFTDFFTAHAPGLRRTAYLVVRDWHLAEDLTQQAMAKLYGAWSRTQEPTRLAYARRIVVNECLSHLRRRRPETAVETVPDRAHAGPTDHPLDLGRTLGLLPPRQRAIVALRFLDDLSVDEVARLLDIADGTVKSQTARALDTLRRHLPDLVATIPEEPR</sequence>
<evidence type="ECO:0000256" key="2">
    <source>
        <dbReference type="ARBA" id="ARBA00023015"/>
    </source>
</evidence>
<feature type="domain" description="RNA polymerase sigma-70 region 2" evidence="6">
    <location>
        <begin position="15"/>
        <end position="79"/>
    </location>
</feature>
<accession>A0A1G6ZHU1</accession>
<dbReference type="InterPro" id="IPR014284">
    <property type="entry name" value="RNA_pol_sigma-70_dom"/>
</dbReference>
<dbReference type="Pfam" id="PF04542">
    <property type="entry name" value="Sigma70_r2"/>
    <property type="match status" value="1"/>
</dbReference>
<dbReference type="InterPro" id="IPR013325">
    <property type="entry name" value="RNA_pol_sigma_r2"/>
</dbReference>
<dbReference type="InterPro" id="IPR039425">
    <property type="entry name" value="RNA_pol_sigma-70-like"/>
</dbReference>
<dbReference type="RefSeq" id="WP_090860349.1">
    <property type="nucleotide sequence ID" value="NZ_FMZM01000013.1"/>
</dbReference>
<dbReference type="GO" id="GO:0003677">
    <property type="term" value="F:DNA binding"/>
    <property type="evidence" value="ECO:0007669"/>
    <property type="project" value="UniProtKB-KW"/>
</dbReference>
<keyword evidence="9" id="KW-1185">Reference proteome</keyword>